<accession>A0A3P8U972</accession>
<evidence type="ECO:0000313" key="3">
    <source>
        <dbReference type="Proteomes" id="UP000265080"/>
    </source>
</evidence>
<dbReference type="AlphaFoldDB" id="A0A3P8U972"/>
<dbReference type="Ensembl" id="ENSAPET00000034215.1">
    <property type="protein sequence ID" value="ENSAPEP00000033341.1"/>
    <property type="gene ID" value="ENSAPEG00000023672.1"/>
</dbReference>
<dbReference type="Pfam" id="PF15137">
    <property type="entry name" value="ECPIP"/>
    <property type="match status" value="1"/>
</dbReference>
<dbReference type="GeneTree" id="ENSGT00390000016499"/>
<evidence type="ECO:0000256" key="1">
    <source>
        <dbReference type="SAM" id="SignalP"/>
    </source>
</evidence>
<dbReference type="Proteomes" id="UP000265080">
    <property type="component" value="Chromosome 12"/>
</dbReference>
<name>A0A3P8U972_AMPPE</name>
<dbReference type="OMA" id="VWFKELW"/>
<keyword evidence="3" id="KW-1185">Reference proteome</keyword>
<protein>
    <submittedName>
        <fullName evidence="2">Exosomal polycystin 1 interacting protein</fullName>
    </submittedName>
</protein>
<proteinExistence type="predicted"/>
<organism evidence="2 3">
    <name type="scientific">Amphiprion percula</name>
    <name type="common">Orange clownfish</name>
    <name type="synonym">Lutjanus percula</name>
    <dbReference type="NCBI Taxonomy" id="161767"/>
    <lineage>
        <taxon>Eukaryota</taxon>
        <taxon>Metazoa</taxon>
        <taxon>Chordata</taxon>
        <taxon>Craniata</taxon>
        <taxon>Vertebrata</taxon>
        <taxon>Euteleostomi</taxon>
        <taxon>Actinopterygii</taxon>
        <taxon>Neopterygii</taxon>
        <taxon>Teleostei</taxon>
        <taxon>Neoteleostei</taxon>
        <taxon>Acanthomorphata</taxon>
        <taxon>Ovalentaria</taxon>
        <taxon>Pomacentridae</taxon>
        <taxon>Amphiprion</taxon>
    </lineage>
</organism>
<feature type="signal peptide" evidence="1">
    <location>
        <begin position="1"/>
        <end position="25"/>
    </location>
</feature>
<dbReference type="PANTHER" id="PTHR35658:SF1">
    <property type="entry name" value="CHROMOSOME 21 OPEN READING FRAME 62"/>
    <property type="match status" value="1"/>
</dbReference>
<reference evidence="2 3" key="1">
    <citation type="submission" date="2018-03" db="EMBL/GenBank/DDBJ databases">
        <title>Finding Nemo's genes: A chromosome-scale reference assembly of the genome of the orange clownfish Amphiprion percula.</title>
        <authorList>
            <person name="Lehmann R."/>
        </authorList>
    </citation>
    <scope>NUCLEOTIDE SEQUENCE</scope>
</reference>
<dbReference type="InterPro" id="IPR029250">
    <property type="entry name" value="ECPIP"/>
</dbReference>
<sequence length="250" mass="26977">MSLNTISSALLPWSLCLLFFQTPSSRVTSSVPTYVTSLPVNTTLLFDSGNLRNCSCSTLVRDCDEALANSMCRCHTVLRSSLSPAQLREPGQLTVWVKELWVLEELLNSSMVGHLWLSFCGVKPVNSQFLALLGLQTLRIHSTAPEASYPNQEIIVSPPAGVAADLEAHSFDFSSSFHMTFLDVAVLNGLSALKAYSVEGSLASAFSHTFPMTLATALPQAISAHLTSPAPLSLSMFSYVSRSLSESIQS</sequence>
<dbReference type="PANTHER" id="PTHR35658">
    <property type="entry name" value="RCG58666, ISOFORM CRA_A"/>
    <property type="match status" value="1"/>
</dbReference>
<reference evidence="2" key="2">
    <citation type="submission" date="2025-08" db="UniProtKB">
        <authorList>
            <consortium name="Ensembl"/>
        </authorList>
    </citation>
    <scope>IDENTIFICATION</scope>
</reference>
<dbReference type="STRING" id="161767.ENSAPEP00000033341"/>
<evidence type="ECO:0000313" key="2">
    <source>
        <dbReference type="Ensembl" id="ENSAPEP00000033341.1"/>
    </source>
</evidence>
<reference evidence="2" key="3">
    <citation type="submission" date="2025-09" db="UniProtKB">
        <authorList>
            <consortium name="Ensembl"/>
        </authorList>
    </citation>
    <scope>IDENTIFICATION</scope>
</reference>
<keyword evidence="1" id="KW-0732">Signal</keyword>
<feature type="chain" id="PRO_5018029864" evidence="1">
    <location>
        <begin position="26"/>
        <end position="250"/>
    </location>
</feature>